<dbReference type="Proteomes" id="UP001341840">
    <property type="component" value="Unassembled WGS sequence"/>
</dbReference>
<sequence length="164" mass="18893">MGTIPTSLWYYLYDSMHLPRSERINEQGDTTWEQLTSTRLDDVWDVTRTSASVAHEIAQGFRQRTHHHCGTDGAGSSDPPTGYHHMPVHTNIQFHTPAPYPQPHPFTHYQHYSHTTFEQGGLSYSSQPLPHYQHYSPSPPQLHYSPPPQQLHYSPQPQMPHYSP</sequence>
<feature type="region of interest" description="Disordered" evidence="1">
    <location>
        <begin position="119"/>
        <end position="164"/>
    </location>
</feature>
<comment type="caution">
    <text evidence="2">The sequence shown here is derived from an EMBL/GenBank/DDBJ whole genome shotgun (WGS) entry which is preliminary data.</text>
</comment>
<feature type="compositionally biased region" description="Pro residues" evidence="1">
    <location>
        <begin position="137"/>
        <end position="149"/>
    </location>
</feature>
<reference evidence="2 3" key="1">
    <citation type="journal article" date="2023" name="Plants (Basel)">
        <title>Bridging the Gap: Combining Genomics and Transcriptomics Approaches to Understand Stylosanthes scabra, an Orphan Legume from the Brazilian Caatinga.</title>
        <authorList>
            <person name="Ferreira-Neto J.R.C."/>
            <person name="da Silva M.D."/>
            <person name="Binneck E."/>
            <person name="de Melo N.F."/>
            <person name="da Silva R.H."/>
            <person name="de Melo A.L.T.M."/>
            <person name="Pandolfi V."/>
            <person name="Bustamante F.O."/>
            <person name="Brasileiro-Vidal A.C."/>
            <person name="Benko-Iseppon A.M."/>
        </authorList>
    </citation>
    <scope>NUCLEOTIDE SEQUENCE [LARGE SCALE GENOMIC DNA]</scope>
    <source>
        <tissue evidence="2">Leaves</tissue>
    </source>
</reference>
<evidence type="ECO:0000313" key="2">
    <source>
        <dbReference type="EMBL" id="MED6217998.1"/>
    </source>
</evidence>
<organism evidence="2 3">
    <name type="scientific">Stylosanthes scabra</name>
    <dbReference type="NCBI Taxonomy" id="79078"/>
    <lineage>
        <taxon>Eukaryota</taxon>
        <taxon>Viridiplantae</taxon>
        <taxon>Streptophyta</taxon>
        <taxon>Embryophyta</taxon>
        <taxon>Tracheophyta</taxon>
        <taxon>Spermatophyta</taxon>
        <taxon>Magnoliopsida</taxon>
        <taxon>eudicotyledons</taxon>
        <taxon>Gunneridae</taxon>
        <taxon>Pentapetalae</taxon>
        <taxon>rosids</taxon>
        <taxon>fabids</taxon>
        <taxon>Fabales</taxon>
        <taxon>Fabaceae</taxon>
        <taxon>Papilionoideae</taxon>
        <taxon>50 kb inversion clade</taxon>
        <taxon>dalbergioids sensu lato</taxon>
        <taxon>Dalbergieae</taxon>
        <taxon>Pterocarpus clade</taxon>
        <taxon>Stylosanthes</taxon>
    </lineage>
</organism>
<protein>
    <submittedName>
        <fullName evidence="2">Uncharacterized protein</fullName>
    </submittedName>
</protein>
<feature type="compositionally biased region" description="Polar residues" evidence="1">
    <location>
        <begin position="119"/>
        <end position="128"/>
    </location>
</feature>
<name>A0ABU6Z9R2_9FABA</name>
<keyword evidence="3" id="KW-1185">Reference proteome</keyword>
<evidence type="ECO:0000313" key="3">
    <source>
        <dbReference type="Proteomes" id="UP001341840"/>
    </source>
</evidence>
<dbReference type="EMBL" id="JASCZI010271939">
    <property type="protein sequence ID" value="MED6217998.1"/>
    <property type="molecule type" value="Genomic_DNA"/>
</dbReference>
<accession>A0ABU6Z9R2</accession>
<evidence type="ECO:0000256" key="1">
    <source>
        <dbReference type="SAM" id="MobiDB-lite"/>
    </source>
</evidence>
<gene>
    <name evidence="2" type="ORF">PIB30_022909</name>
</gene>
<feature type="region of interest" description="Disordered" evidence="1">
    <location>
        <begin position="65"/>
        <end position="88"/>
    </location>
</feature>
<proteinExistence type="predicted"/>